<dbReference type="InterPro" id="IPR007599">
    <property type="entry name" value="DER1"/>
</dbReference>
<feature type="transmembrane region" description="Helical" evidence="5">
    <location>
        <begin position="149"/>
        <end position="179"/>
    </location>
</feature>
<keyword evidence="3 5" id="KW-1133">Transmembrane helix</keyword>
<evidence type="ECO:0000313" key="7">
    <source>
        <dbReference type="Proteomes" id="UP000271241"/>
    </source>
</evidence>
<feature type="transmembrane region" description="Helical" evidence="5">
    <location>
        <begin position="116"/>
        <end position="137"/>
    </location>
</feature>
<evidence type="ECO:0000256" key="4">
    <source>
        <dbReference type="ARBA" id="ARBA00023136"/>
    </source>
</evidence>
<dbReference type="GO" id="GO:0004252">
    <property type="term" value="F:serine-type endopeptidase activity"/>
    <property type="evidence" value="ECO:0007669"/>
    <property type="project" value="TreeGrafter"/>
</dbReference>
<reference evidence="7" key="1">
    <citation type="journal article" date="2018" name="Nat. Microbiol.">
        <title>Leveraging single-cell genomics to expand the fungal tree of life.</title>
        <authorList>
            <person name="Ahrendt S.R."/>
            <person name="Quandt C.A."/>
            <person name="Ciobanu D."/>
            <person name="Clum A."/>
            <person name="Salamov A."/>
            <person name="Andreopoulos B."/>
            <person name="Cheng J.F."/>
            <person name="Woyke T."/>
            <person name="Pelin A."/>
            <person name="Henrissat B."/>
            <person name="Reynolds N.K."/>
            <person name="Benny G.L."/>
            <person name="Smith M.E."/>
            <person name="James T.Y."/>
            <person name="Grigoriev I.V."/>
        </authorList>
    </citation>
    <scope>NUCLEOTIDE SEQUENCE [LARGE SCALE GENOMIC DNA]</scope>
    <source>
        <strain evidence="7">RSA 1356</strain>
    </source>
</reference>
<evidence type="ECO:0000256" key="3">
    <source>
        <dbReference type="ARBA" id="ARBA00022989"/>
    </source>
</evidence>
<feature type="transmembrane region" description="Helical" evidence="5">
    <location>
        <begin position="6"/>
        <end position="26"/>
    </location>
</feature>
<name>A0A4P9XGF7_9FUNG</name>
<comment type="function">
    <text evidence="5">May be involved in the degradation of misfolded endoplasmic reticulum (ER) luminal proteins.</text>
</comment>
<comment type="similarity">
    <text evidence="5">Belongs to the derlin family.</text>
</comment>
<evidence type="ECO:0000256" key="5">
    <source>
        <dbReference type="RuleBase" id="RU363059"/>
    </source>
</evidence>
<keyword evidence="7" id="KW-1185">Reference proteome</keyword>
<protein>
    <recommendedName>
        <fullName evidence="5">Derlin</fullName>
    </recommendedName>
</protein>
<evidence type="ECO:0000313" key="6">
    <source>
        <dbReference type="EMBL" id="RKP04725.1"/>
    </source>
</evidence>
<comment type="subcellular location">
    <subcellularLocation>
        <location evidence="5">Endoplasmic reticulum membrane</location>
        <topology evidence="5">Multi-pass membrane protein</topology>
    </subcellularLocation>
    <subcellularLocation>
        <location evidence="1">Membrane</location>
        <topology evidence="1">Multi-pass membrane protein</topology>
    </subcellularLocation>
</comment>
<accession>A0A4P9XGF7</accession>
<dbReference type="AlphaFoldDB" id="A0A4P9XGF7"/>
<dbReference type="STRING" id="78915.A0A4P9XGF7"/>
<keyword evidence="2 5" id="KW-0812">Transmembrane</keyword>
<feature type="non-terminal residue" evidence="6">
    <location>
        <position position="221"/>
    </location>
</feature>
<evidence type="ECO:0000256" key="1">
    <source>
        <dbReference type="ARBA" id="ARBA00004141"/>
    </source>
</evidence>
<dbReference type="PANTHER" id="PTHR43066">
    <property type="entry name" value="RHOMBOID-RELATED PROTEIN"/>
    <property type="match status" value="1"/>
</dbReference>
<dbReference type="InterPro" id="IPR035952">
    <property type="entry name" value="Rhomboid-like_sf"/>
</dbReference>
<dbReference type="SUPFAM" id="SSF144091">
    <property type="entry name" value="Rhomboid-like"/>
    <property type="match status" value="1"/>
</dbReference>
<feature type="transmembrane region" description="Helical" evidence="5">
    <location>
        <begin position="80"/>
        <end position="104"/>
    </location>
</feature>
<proteinExistence type="inferred from homology"/>
<dbReference type="OrthoDB" id="272778at2759"/>
<dbReference type="Proteomes" id="UP000271241">
    <property type="component" value="Unassembled WGS sequence"/>
</dbReference>
<dbReference type="PANTHER" id="PTHR43066:SF21">
    <property type="entry name" value="UBIQUITIN-ASSOCIATED DOMAIN-CONTAINING PROTEIN 2"/>
    <property type="match status" value="1"/>
</dbReference>
<dbReference type="GO" id="GO:0005789">
    <property type="term" value="C:endoplasmic reticulum membrane"/>
    <property type="evidence" value="ECO:0007669"/>
    <property type="project" value="UniProtKB-SubCell"/>
</dbReference>
<feature type="non-terminal residue" evidence="6">
    <location>
        <position position="1"/>
    </location>
</feature>
<sequence length="221" mass="24427">FYGAPVTKAAVIVVSGLSVLTSVYRLKPLLYLQLVPHLTVHRQYWRLLTSGVAFSSTGETLFGALLFYHCRVVERQYGSAKYASMLVVTSVLATALEIAALAVARPIGLHYIPSGPYGMVFATLYQLYAGLPCAYRFSLLGGTFSDKSLLYLLGLQLMISHWPGSMAAGLCGILAGVIYRTNLLGMKRWRFPGFIRRFTARLFLPIFGSRPARRSNHTLPE</sequence>
<evidence type="ECO:0000256" key="2">
    <source>
        <dbReference type="ARBA" id="ARBA00022692"/>
    </source>
</evidence>
<organism evidence="6 7">
    <name type="scientific">Thamnocephalis sphaerospora</name>
    <dbReference type="NCBI Taxonomy" id="78915"/>
    <lineage>
        <taxon>Eukaryota</taxon>
        <taxon>Fungi</taxon>
        <taxon>Fungi incertae sedis</taxon>
        <taxon>Zoopagomycota</taxon>
        <taxon>Zoopagomycotina</taxon>
        <taxon>Zoopagomycetes</taxon>
        <taxon>Zoopagales</taxon>
        <taxon>Sigmoideomycetaceae</taxon>
        <taxon>Thamnocephalis</taxon>
    </lineage>
</organism>
<dbReference type="Gene3D" id="1.20.1540.10">
    <property type="entry name" value="Rhomboid-like"/>
    <property type="match status" value="1"/>
</dbReference>
<dbReference type="EMBL" id="KZ993498">
    <property type="protein sequence ID" value="RKP04725.1"/>
    <property type="molecule type" value="Genomic_DNA"/>
</dbReference>
<feature type="transmembrane region" description="Helical" evidence="5">
    <location>
        <begin position="47"/>
        <end position="68"/>
    </location>
</feature>
<gene>
    <name evidence="6" type="ORF">THASP1DRAFT_3342</name>
</gene>
<keyword evidence="4 5" id="KW-0472">Membrane</keyword>
<keyword evidence="5" id="KW-0256">Endoplasmic reticulum</keyword>
<dbReference type="Pfam" id="PF04511">
    <property type="entry name" value="DER1"/>
    <property type="match status" value="1"/>
</dbReference>